<evidence type="ECO:0000256" key="1">
    <source>
        <dbReference type="SAM" id="Phobius"/>
    </source>
</evidence>
<comment type="caution">
    <text evidence="2">The sequence shown here is derived from an EMBL/GenBank/DDBJ whole genome shotgun (WGS) entry which is preliminary data.</text>
</comment>
<sequence length="183" mass="19193">MRPLSIAAPLFLLAYGILRWIDGLDGHRKDGLAWDVGHVSFLVAMVLFGALAVLLAGRAVTGRRLARVAAAGAVAGVGCFVWVILGDLSEEFARRWPLPDALQVAGPLAFVLGMVVLLGLQVAAGRAPVWSPVLLFAGYAAISVNLDLLPVASLLILASTAPLARSAAWSPRTVPAVSRLRRG</sequence>
<dbReference type="RefSeq" id="WP_203783722.1">
    <property type="nucleotide sequence ID" value="NZ_BOMV01000055.1"/>
</dbReference>
<keyword evidence="3" id="KW-1185">Reference proteome</keyword>
<keyword evidence="1" id="KW-1133">Transmembrane helix</keyword>
<name>A0A919K0F7_9ACTN</name>
<proteinExistence type="predicted"/>
<evidence type="ECO:0000313" key="3">
    <source>
        <dbReference type="Proteomes" id="UP000636960"/>
    </source>
</evidence>
<gene>
    <name evidence="2" type="ORF">Ari01nite_45740</name>
</gene>
<feature type="transmembrane region" description="Helical" evidence="1">
    <location>
        <begin position="32"/>
        <end position="56"/>
    </location>
</feature>
<evidence type="ECO:0000313" key="2">
    <source>
        <dbReference type="EMBL" id="GIE97109.1"/>
    </source>
</evidence>
<feature type="transmembrane region" description="Helical" evidence="1">
    <location>
        <begin position="136"/>
        <end position="158"/>
    </location>
</feature>
<dbReference type="AlphaFoldDB" id="A0A919K0F7"/>
<dbReference type="Proteomes" id="UP000636960">
    <property type="component" value="Unassembled WGS sequence"/>
</dbReference>
<feature type="transmembrane region" description="Helical" evidence="1">
    <location>
        <begin position="105"/>
        <end position="124"/>
    </location>
</feature>
<keyword evidence="1" id="KW-0812">Transmembrane</keyword>
<protein>
    <submittedName>
        <fullName evidence="2">Uncharacterized protein</fullName>
    </submittedName>
</protein>
<reference evidence="2" key="1">
    <citation type="submission" date="2021-01" db="EMBL/GenBank/DDBJ databases">
        <title>Whole genome shotgun sequence of Actinoplanes rishiriensis NBRC 108556.</title>
        <authorList>
            <person name="Komaki H."/>
            <person name="Tamura T."/>
        </authorList>
    </citation>
    <scope>NUCLEOTIDE SEQUENCE</scope>
    <source>
        <strain evidence="2">NBRC 108556</strain>
    </source>
</reference>
<accession>A0A919K0F7</accession>
<dbReference type="EMBL" id="BOMV01000055">
    <property type="protein sequence ID" value="GIE97109.1"/>
    <property type="molecule type" value="Genomic_DNA"/>
</dbReference>
<feature type="transmembrane region" description="Helical" evidence="1">
    <location>
        <begin position="68"/>
        <end position="85"/>
    </location>
</feature>
<organism evidence="2 3">
    <name type="scientific">Paractinoplanes rishiriensis</name>
    <dbReference type="NCBI Taxonomy" id="1050105"/>
    <lineage>
        <taxon>Bacteria</taxon>
        <taxon>Bacillati</taxon>
        <taxon>Actinomycetota</taxon>
        <taxon>Actinomycetes</taxon>
        <taxon>Micromonosporales</taxon>
        <taxon>Micromonosporaceae</taxon>
        <taxon>Paractinoplanes</taxon>
    </lineage>
</organism>
<keyword evidence="1" id="KW-0472">Membrane</keyword>